<evidence type="ECO:0000256" key="1">
    <source>
        <dbReference type="SAM" id="Coils"/>
    </source>
</evidence>
<accession>A0A9J6CNE5</accession>
<keyword evidence="1" id="KW-0175">Coiled coil</keyword>
<evidence type="ECO:0000313" key="3">
    <source>
        <dbReference type="Proteomes" id="UP001107558"/>
    </source>
</evidence>
<proteinExistence type="predicted"/>
<evidence type="ECO:0000313" key="2">
    <source>
        <dbReference type="EMBL" id="KAG5683818.1"/>
    </source>
</evidence>
<protein>
    <submittedName>
        <fullName evidence="2">Uncharacterized protein</fullName>
    </submittedName>
</protein>
<name>A0A9J6CNE5_POLVA</name>
<feature type="coiled-coil region" evidence="1">
    <location>
        <begin position="21"/>
        <end position="90"/>
    </location>
</feature>
<keyword evidence="3" id="KW-1185">Reference proteome</keyword>
<dbReference type="EMBL" id="JADBJN010000001">
    <property type="protein sequence ID" value="KAG5683818.1"/>
    <property type="molecule type" value="Genomic_DNA"/>
</dbReference>
<dbReference type="Proteomes" id="UP001107558">
    <property type="component" value="Chromosome 1"/>
</dbReference>
<reference evidence="2" key="1">
    <citation type="submission" date="2021-03" db="EMBL/GenBank/DDBJ databases">
        <title>Chromosome level genome of the anhydrobiotic midge Polypedilum vanderplanki.</title>
        <authorList>
            <person name="Yoshida Y."/>
            <person name="Kikawada T."/>
            <person name="Gusev O."/>
        </authorList>
    </citation>
    <scope>NUCLEOTIDE SEQUENCE</scope>
    <source>
        <strain evidence="2">NIAS01</strain>
        <tissue evidence="2">Whole body or cell culture</tissue>
    </source>
</reference>
<sequence>MENYEFDQIFNSISNNVVEEAFQYLEEIDELKEDLDDCLERTKTNKKVILEQLSSMKDLENLILNLNQLLNLKNQQINFLKLELKNARRGGSNRSQSIPRNISTKQLENEVQNFVNQCTANVNEFK</sequence>
<comment type="caution">
    <text evidence="2">The sequence shown here is derived from an EMBL/GenBank/DDBJ whole genome shotgun (WGS) entry which is preliminary data.</text>
</comment>
<dbReference type="AlphaFoldDB" id="A0A9J6CNE5"/>
<gene>
    <name evidence="2" type="ORF">PVAND_013082</name>
</gene>
<organism evidence="2 3">
    <name type="scientific">Polypedilum vanderplanki</name>
    <name type="common">Sleeping chironomid midge</name>
    <dbReference type="NCBI Taxonomy" id="319348"/>
    <lineage>
        <taxon>Eukaryota</taxon>
        <taxon>Metazoa</taxon>
        <taxon>Ecdysozoa</taxon>
        <taxon>Arthropoda</taxon>
        <taxon>Hexapoda</taxon>
        <taxon>Insecta</taxon>
        <taxon>Pterygota</taxon>
        <taxon>Neoptera</taxon>
        <taxon>Endopterygota</taxon>
        <taxon>Diptera</taxon>
        <taxon>Nematocera</taxon>
        <taxon>Chironomoidea</taxon>
        <taxon>Chironomidae</taxon>
        <taxon>Chironominae</taxon>
        <taxon>Polypedilum</taxon>
        <taxon>Polypedilum</taxon>
    </lineage>
</organism>